<dbReference type="STRING" id="35608.A0A2U1QGC2"/>
<dbReference type="PANTHER" id="PTHR34680">
    <property type="entry name" value="EXPRESSED PROTEIN"/>
    <property type="match status" value="1"/>
</dbReference>
<dbReference type="PANTHER" id="PTHR34680:SF3">
    <property type="entry name" value="EXPRESSED PROTEIN"/>
    <property type="match status" value="1"/>
</dbReference>
<protein>
    <submittedName>
        <fullName evidence="2">WRC-like protein</fullName>
    </submittedName>
</protein>
<organism evidence="2 3">
    <name type="scientific">Artemisia annua</name>
    <name type="common">Sweet wormwood</name>
    <dbReference type="NCBI Taxonomy" id="35608"/>
    <lineage>
        <taxon>Eukaryota</taxon>
        <taxon>Viridiplantae</taxon>
        <taxon>Streptophyta</taxon>
        <taxon>Embryophyta</taxon>
        <taxon>Tracheophyta</taxon>
        <taxon>Spermatophyta</taxon>
        <taxon>Magnoliopsida</taxon>
        <taxon>eudicotyledons</taxon>
        <taxon>Gunneridae</taxon>
        <taxon>Pentapetalae</taxon>
        <taxon>asterids</taxon>
        <taxon>campanulids</taxon>
        <taxon>Asterales</taxon>
        <taxon>Asteraceae</taxon>
        <taxon>Asteroideae</taxon>
        <taxon>Anthemideae</taxon>
        <taxon>Artemisiinae</taxon>
        <taxon>Artemisia</taxon>
    </lineage>
</organism>
<evidence type="ECO:0000313" key="2">
    <source>
        <dbReference type="EMBL" id="PWA97017.1"/>
    </source>
</evidence>
<evidence type="ECO:0000313" key="3">
    <source>
        <dbReference type="Proteomes" id="UP000245207"/>
    </source>
</evidence>
<proteinExistence type="predicted"/>
<keyword evidence="3" id="KW-1185">Reference proteome</keyword>
<feature type="compositionally biased region" description="Basic and acidic residues" evidence="1">
    <location>
        <begin position="267"/>
        <end position="277"/>
    </location>
</feature>
<dbReference type="Proteomes" id="UP000245207">
    <property type="component" value="Unassembled WGS sequence"/>
</dbReference>
<dbReference type="AlphaFoldDB" id="A0A2U1QGC2"/>
<sequence>MRIRKNAKFSSFYHTNLSNVSSEKCELPSKSFLPCELNQSPWDIINSSSLDLLYEFDDNEDYYNVNLDGNGSLIDSTDFLSVASWTSGLGESDNVNDSGGSLGFKEEMKCEALDEIKLCGERDEEGWQCGNVVKNGNKICDFHLCEAHDYSVWTSTEKSERVLGPAKVGRPRRSKKKPTSNPLEYYYYSGFGPAWGKKRGSVDTAPNGYNEASLVDHMDVQEEKGQIFEAEMADVGPTKTESGYMDVDGDDQKGKVGIIGKKRGRKPIKERSLKSLM</sequence>
<accession>A0A2U1QGC2</accession>
<dbReference type="OrthoDB" id="1927437at2759"/>
<evidence type="ECO:0000256" key="1">
    <source>
        <dbReference type="SAM" id="MobiDB-lite"/>
    </source>
</evidence>
<name>A0A2U1QGC2_ARTAN</name>
<feature type="region of interest" description="Disordered" evidence="1">
    <location>
        <begin position="237"/>
        <end position="277"/>
    </location>
</feature>
<comment type="caution">
    <text evidence="2">The sequence shown here is derived from an EMBL/GenBank/DDBJ whole genome shotgun (WGS) entry which is preliminary data.</text>
</comment>
<reference evidence="2 3" key="1">
    <citation type="journal article" date="2018" name="Mol. Plant">
        <title>The genome of Artemisia annua provides insight into the evolution of Asteraceae family and artemisinin biosynthesis.</title>
        <authorList>
            <person name="Shen Q."/>
            <person name="Zhang L."/>
            <person name="Liao Z."/>
            <person name="Wang S."/>
            <person name="Yan T."/>
            <person name="Shi P."/>
            <person name="Liu M."/>
            <person name="Fu X."/>
            <person name="Pan Q."/>
            <person name="Wang Y."/>
            <person name="Lv Z."/>
            <person name="Lu X."/>
            <person name="Zhang F."/>
            <person name="Jiang W."/>
            <person name="Ma Y."/>
            <person name="Chen M."/>
            <person name="Hao X."/>
            <person name="Li L."/>
            <person name="Tang Y."/>
            <person name="Lv G."/>
            <person name="Zhou Y."/>
            <person name="Sun X."/>
            <person name="Brodelius P.E."/>
            <person name="Rose J.K.C."/>
            <person name="Tang K."/>
        </authorList>
    </citation>
    <scope>NUCLEOTIDE SEQUENCE [LARGE SCALE GENOMIC DNA]</scope>
    <source>
        <strain evidence="3">cv. Huhao1</strain>
        <tissue evidence="2">Leaf</tissue>
    </source>
</reference>
<gene>
    <name evidence="2" type="ORF">CTI12_AA033670</name>
</gene>
<dbReference type="EMBL" id="PKPP01000148">
    <property type="protein sequence ID" value="PWA97017.1"/>
    <property type="molecule type" value="Genomic_DNA"/>
</dbReference>